<gene>
    <name evidence="1" type="ORF">EV202_12762</name>
</gene>
<reference evidence="1 2" key="1">
    <citation type="submission" date="2019-03" db="EMBL/GenBank/DDBJ databases">
        <title>Genomic Encyclopedia of Type Strains, Phase IV (KMG-IV): sequencing the most valuable type-strain genomes for metagenomic binning, comparative biology and taxonomic classification.</title>
        <authorList>
            <person name="Goeker M."/>
        </authorList>
    </citation>
    <scope>NUCLEOTIDE SEQUENCE [LARGE SCALE GENOMIC DNA]</scope>
    <source>
        <strain evidence="1 2">DSM 23917</strain>
    </source>
</reference>
<dbReference type="AlphaFoldDB" id="A0A4R2LL37"/>
<protein>
    <submittedName>
        <fullName evidence="1">Uncharacterized protein</fullName>
    </submittedName>
</protein>
<accession>A0A4R2LL37</accession>
<dbReference type="EMBL" id="SLXB01000027">
    <property type="protein sequence ID" value="TCO88179.1"/>
    <property type="molecule type" value="Genomic_DNA"/>
</dbReference>
<evidence type="ECO:0000313" key="2">
    <source>
        <dbReference type="Proteomes" id="UP000295600"/>
    </source>
</evidence>
<dbReference type="Proteomes" id="UP000295600">
    <property type="component" value="Unassembled WGS sequence"/>
</dbReference>
<sequence>MIKVTGMIKTKELGSALAGLPTGTPAKAVGIGNGSGVLAEPSDMLKVGRVVNKEGITIDCNTIVESVDVSSYQWNNAPFPYKSAILETRMYSTSRGMQRYYSIEGANPVVEMYIRGYVSGAWGAWKKIG</sequence>
<name>A0A4R2LL37_9BACE</name>
<proteinExistence type="predicted"/>
<comment type="caution">
    <text evidence="1">The sequence shown here is derived from an EMBL/GenBank/DDBJ whole genome shotgun (WGS) entry which is preliminary data.</text>
</comment>
<organism evidence="1 2">
    <name type="scientific">Prevotella heparinolytica</name>
    <dbReference type="NCBI Taxonomy" id="28113"/>
    <lineage>
        <taxon>Bacteria</taxon>
        <taxon>Pseudomonadati</taxon>
        <taxon>Bacteroidota</taxon>
        <taxon>Bacteroidia</taxon>
        <taxon>Bacteroidales</taxon>
        <taxon>Bacteroidaceae</taxon>
        <taxon>Bacteroides</taxon>
    </lineage>
</organism>
<dbReference type="CDD" id="cd19958">
    <property type="entry name" value="pyocin_knob"/>
    <property type="match status" value="1"/>
</dbReference>
<evidence type="ECO:0000313" key="1">
    <source>
        <dbReference type="EMBL" id="TCO88179.1"/>
    </source>
</evidence>